<feature type="domain" description="Glycosyl transferase family 25" evidence="1">
    <location>
        <begin position="8"/>
        <end position="180"/>
    </location>
</feature>
<accession>A0ABT3R5V5</accession>
<gene>
    <name evidence="2" type="ORF">ON753_19570</name>
</gene>
<evidence type="ECO:0000313" key="2">
    <source>
        <dbReference type="EMBL" id="MCX2724543.1"/>
    </source>
</evidence>
<keyword evidence="3" id="KW-1185">Reference proteome</keyword>
<dbReference type="Pfam" id="PF01755">
    <property type="entry name" value="Glyco_transf_25"/>
    <property type="match status" value="1"/>
</dbReference>
<evidence type="ECO:0000259" key="1">
    <source>
        <dbReference type="Pfam" id="PF01755"/>
    </source>
</evidence>
<dbReference type="CDD" id="cd06532">
    <property type="entry name" value="Glyco_transf_25"/>
    <property type="match status" value="1"/>
</dbReference>
<dbReference type="EMBL" id="JAPEVI010000003">
    <property type="protein sequence ID" value="MCX2724543.1"/>
    <property type="molecule type" value="Genomic_DNA"/>
</dbReference>
<organism evidence="2 3">
    <name type="scientific">Roseibium salinum</name>
    <dbReference type="NCBI Taxonomy" id="1604349"/>
    <lineage>
        <taxon>Bacteria</taxon>
        <taxon>Pseudomonadati</taxon>
        <taxon>Pseudomonadota</taxon>
        <taxon>Alphaproteobacteria</taxon>
        <taxon>Hyphomicrobiales</taxon>
        <taxon>Stappiaceae</taxon>
        <taxon>Roseibium</taxon>
    </lineage>
</organism>
<dbReference type="RefSeq" id="WP_265964631.1">
    <property type="nucleotide sequence ID" value="NZ_JAPEVI010000003.1"/>
</dbReference>
<name>A0ABT3R5V5_9HYPH</name>
<comment type="caution">
    <text evidence="2">The sequence shown here is derived from an EMBL/GenBank/DDBJ whole genome shotgun (WGS) entry which is preliminary data.</text>
</comment>
<protein>
    <submittedName>
        <fullName evidence="2">Glycosyltransferase family 25 protein</fullName>
    </submittedName>
</protein>
<dbReference type="Proteomes" id="UP001300261">
    <property type="component" value="Unassembled WGS sequence"/>
</dbReference>
<proteinExistence type="predicted"/>
<sequence>MNEPQILKTVVVNLERSTERRSDMTMKLEALKIPFEFFSAVDGRAERHPLFDRYDRQLALTRYGFELAPGELGCYASHFLLWQRCIEEDQPILILEDDIDFASNFKSAVDLVTQKIDMFGLLRLSAHKPRKFAVCEQAANGLKIVRFKRGPHGTSSYAISPSAARKLVQAAQVWFEPVDVHLDRFWKHGVGSFGIMPFPVQHLALSATHSEIWQGAQRGSRSAEFRRQSRFIRMRENLSRFISNIPYFGRWQS</sequence>
<dbReference type="InterPro" id="IPR002654">
    <property type="entry name" value="Glyco_trans_25"/>
</dbReference>
<reference evidence="2 3" key="1">
    <citation type="journal article" date="2016" name="Int. J. Syst. Evol. Microbiol.">
        <title>Labrenzia salina sp. nov., isolated from the rhizosphere of the halophyte Arthrocnemum macrostachyum.</title>
        <authorList>
            <person name="Camacho M."/>
            <person name="Redondo-Gomez S."/>
            <person name="Rodriguez-Llorente I."/>
            <person name="Rohde M."/>
            <person name="Sproer C."/>
            <person name="Schumann P."/>
            <person name="Klenk H.P."/>
            <person name="Montero-Calasanz M.D.C."/>
        </authorList>
    </citation>
    <scope>NUCLEOTIDE SEQUENCE [LARGE SCALE GENOMIC DNA]</scope>
    <source>
        <strain evidence="2 3">DSM 29163</strain>
    </source>
</reference>
<evidence type="ECO:0000313" key="3">
    <source>
        <dbReference type="Proteomes" id="UP001300261"/>
    </source>
</evidence>